<name>A0A125SJG4_STAEP</name>
<proteinExistence type="predicted"/>
<dbReference type="SMR" id="A0A125SJG4"/>
<protein>
    <submittedName>
        <fullName evidence="1">Multidrug and toxin extrusion (MATE) family, efflux pump YdhE</fullName>
    </submittedName>
</protein>
<organism evidence="1">
    <name type="scientific">Staphylococcus epidermidis</name>
    <dbReference type="NCBI Taxonomy" id="1282"/>
    <lineage>
        <taxon>Bacteria</taxon>
        <taxon>Bacillati</taxon>
        <taxon>Bacillota</taxon>
        <taxon>Bacilli</taxon>
        <taxon>Bacillales</taxon>
        <taxon>Staphylococcaceae</taxon>
        <taxon>Staphylococcus</taxon>
    </lineage>
</organism>
<reference evidence="1" key="1">
    <citation type="submission" date="2015-09" db="EMBL/GenBank/DDBJ databases">
        <title>Novel composite staphylococcal cassette chromosome mec identified in livestock-associated methicillin-resistant Staphylococcus epidermidis strain isolated from bovine milk in Northwest China.</title>
        <authorList>
            <person name="Wu Z."/>
            <person name="Xue H."/>
            <person name="Zhao X."/>
        </authorList>
    </citation>
    <scope>NUCLEOTIDE SEQUENCE</scope>
    <source>
        <strain evidence="1">NW32</strain>
    </source>
</reference>
<sequence length="57" mass="6410">MQDVAINADHKVFFLMIIFNVIMLVSSIIQMILGKGRRITPAKPTKDAKLHLDNQSS</sequence>
<evidence type="ECO:0000313" key="1">
    <source>
        <dbReference type="EMBL" id="AME30176.1"/>
    </source>
</evidence>
<dbReference type="AlphaFoldDB" id="A0A125SJG4"/>
<dbReference type="EMBL" id="KT726221">
    <property type="protein sequence ID" value="AME30176.1"/>
    <property type="molecule type" value="Genomic_DNA"/>
</dbReference>
<accession>A0A125SJG4</accession>